<comment type="subunit">
    <text evidence="14">Component of an histone acetyltransferase complex. Interacts with H3K4me3 and to a lesser extent with H3K4me2.</text>
</comment>
<evidence type="ECO:0000256" key="5">
    <source>
        <dbReference type="ARBA" id="ARBA00022771"/>
    </source>
</evidence>
<dbReference type="InterPro" id="IPR024610">
    <property type="entry name" value="ING_N_histone-binding"/>
</dbReference>
<evidence type="ECO:0000256" key="13">
    <source>
        <dbReference type="PROSITE-ProRule" id="PRU00146"/>
    </source>
</evidence>
<dbReference type="InterPro" id="IPR013083">
    <property type="entry name" value="Znf_RING/FYVE/PHD"/>
</dbReference>
<keyword evidence="9" id="KW-0804">Transcription</keyword>
<dbReference type="PANTHER" id="PTHR10333">
    <property type="entry name" value="INHIBITOR OF GROWTH PROTEIN"/>
    <property type="match status" value="1"/>
</dbReference>
<dbReference type="SUPFAM" id="SSF57903">
    <property type="entry name" value="FYVE/PHD zinc finger"/>
    <property type="match status" value="1"/>
</dbReference>
<reference evidence="17" key="1">
    <citation type="submission" date="2016-06" db="EMBL/GenBank/DDBJ databases">
        <authorList>
            <person name="Cuomo C."/>
            <person name="Litvintseva A."/>
            <person name="Heitman J."/>
            <person name="Chen Y."/>
            <person name="Sun S."/>
            <person name="Springer D."/>
            <person name="Dromer F."/>
            <person name="Young S."/>
            <person name="Zeng Q."/>
            <person name="Chapman S."/>
            <person name="Gujja S."/>
            <person name="Saif S."/>
            <person name="Birren B."/>
        </authorList>
    </citation>
    <scope>NUCLEOTIDE SEQUENCE</scope>
    <source>
        <strain evidence="17">CBS 7841</strain>
    </source>
</reference>
<evidence type="ECO:0000256" key="4">
    <source>
        <dbReference type="ARBA" id="ARBA00022723"/>
    </source>
</evidence>
<dbReference type="InterPro" id="IPR028651">
    <property type="entry name" value="ING_fam"/>
</dbReference>
<comment type="similarity">
    <text evidence="2 14">Belongs to the ING family.</text>
</comment>
<gene>
    <name evidence="17" type="ORF">L203_105838</name>
</gene>
<dbReference type="GeneID" id="91090047"/>
<feature type="compositionally biased region" description="Low complexity" evidence="15">
    <location>
        <begin position="220"/>
        <end position="232"/>
    </location>
</feature>
<dbReference type="CDD" id="cd15505">
    <property type="entry name" value="PHD_ING"/>
    <property type="match status" value="1"/>
</dbReference>
<dbReference type="KEGG" id="cdep:91090047"/>
<reference evidence="17" key="3">
    <citation type="submission" date="2024-01" db="EMBL/GenBank/DDBJ databases">
        <authorList>
            <person name="Coelho M.A."/>
            <person name="David-Palma M."/>
            <person name="Shea T."/>
            <person name="Sun S."/>
            <person name="Cuomo C.A."/>
            <person name="Heitman J."/>
        </authorList>
    </citation>
    <scope>NUCLEOTIDE SEQUENCE</scope>
    <source>
        <strain evidence="17">CBS 7841</strain>
    </source>
</reference>
<dbReference type="GO" id="GO:0005634">
    <property type="term" value="C:nucleus"/>
    <property type="evidence" value="ECO:0007669"/>
    <property type="project" value="UniProtKB-SubCell"/>
</dbReference>
<evidence type="ECO:0000256" key="15">
    <source>
        <dbReference type="SAM" id="MobiDB-lite"/>
    </source>
</evidence>
<dbReference type="SMART" id="SM01408">
    <property type="entry name" value="ING"/>
    <property type="match status" value="1"/>
</dbReference>
<feature type="binding site" evidence="12">
    <location>
        <position position="296"/>
    </location>
    <ligand>
        <name>Zn(2+)</name>
        <dbReference type="ChEBI" id="CHEBI:29105"/>
        <label>1</label>
    </ligand>
</feature>
<evidence type="ECO:0000256" key="11">
    <source>
        <dbReference type="PIRSR" id="PIRSR628651-50"/>
    </source>
</evidence>
<keyword evidence="6 12" id="KW-0862">Zinc</keyword>
<feature type="domain" description="PHD-type" evidence="16">
    <location>
        <begin position="293"/>
        <end position="342"/>
    </location>
</feature>
<evidence type="ECO:0000256" key="7">
    <source>
        <dbReference type="ARBA" id="ARBA00022853"/>
    </source>
</evidence>
<dbReference type="CDD" id="cd16858">
    <property type="entry name" value="ING_ING3_Yng2p"/>
    <property type="match status" value="1"/>
</dbReference>
<dbReference type="RefSeq" id="XP_066071298.1">
    <property type="nucleotide sequence ID" value="XM_066215201.1"/>
</dbReference>
<keyword evidence="7 14" id="KW-0156">Chromatin regulator</keyword>
<keyword evidence="18" id="KW-1185">Reference proteome</keyword>
<dbReference type="Proteomes" id="UP000094043">
    <property type="component" value="Chromosome 7"/>
</dbReference>
<dbReference type="InterPro" id="IPR019786">
    <property type="entry name" value="Zinc_finger_PHD-type_CS"/>
</dbReference>
<dbReference type="PROSITE" id="PS01359">
    <property type="entry name" value="ZF_PHD_1"/>
    <property type="match status" value="1"/>
</dbReference>
<feature type="binding site" evidence="12">
    <location>
        <position position="323"/>
    </location>
    <ligand>
        <name>Zn(2+)</name>
        <dbReference type="ChEBI" id="CHEBI:29105"/>
        <label>1</label>
    </ligand>
</feature>
<dbReference type="GO" id="GO:0000785">
    <property type="term" value="C:chromatin"/>
    <property type="evidence" value="ECO:0007669"/>
    <property type="project" value="UniProtKB-ARBA"/>
</dbReference>
<evidence type="ECO:0000313" key="17">
    <source>
        <dbReference type="EMBL" id="WVN90598.1"/>
    </source>
</evidence>
<dbReference type="InterPro" id="IPR019787">
    <property type="entry name" value="Znf_PHD-finger"/>
</dbReference>
<feature type="site" description="Histone H3K4me3 binding" evidence="11">
    <location>
        <position position="318"/>
    </location>
</feature>
<evidence type="ECO:0000256" key="14">
    <source>
        <dbReference type="RuleBase" id="RU361213"/>
    </source>
</evidence>
<dbReference type="Pfam" id="PF12998">
    <property type="entry name" value="ING"/>
    <property type="match status" value="1"/>
</dbReference>
<feature type="site" description="Histone H3K4me3 binding" evidence="11">
    <location>
        <position position="295"/>
    </location>
</feature>
<dbReference type="AlphaFoldDB" id="A0AAJ8M3V4"/>
<evidence type="ECO:0000256" key="2">
    <source>
        <dbReference type="ARBA" id="ARBA00010210"/>
    </source>
</evidence>
<feature type="binding site" evidence="12">
    <location>
        <position position="298"/>
    </location>
    <ligand>
        <name>Zn(2+)</name>
        <dbReference type="ChEBI" id="CHEBI:29105"/>
        <label>1</label>
    </ligand>
</feature>
<organism evidence="17 18">
    <name type="scientific">Cryptococcus depauperatus CBS 7841</name>
    <dbReference type="NCBI Taxonomy" id="1295531"/>
    <lineage>
        <taxon>Eukaryota</taxon>
        <taxon>Fungi</taxon>
        <taxon>Dikarya</taxon>
        <taxon>Basidiomycota</taxon>
        <taxon>Agaricomycotina</taxon>
        <taxon>Tremellomycetes</taxon>
        <taxon>Tremellales</taxon>
        <taxon>Cryptococcaceae</taxon>
        <taxon>Cryptococcus</taxon>
    </lineage>
</organism>
<evidence type="ECO:0000256" key="3">
    <source>
        <dbReference type="ARBA" id="ARBA00022604"/>
    </source>
</evidence>
<feature type="binding site" evidence="12">
    <location>
        <position position="309"/>
    </location>
    <ligand>
        <name>Zn(2+)</name>
        <dbReference type="ChEBI" id="CHEBI:29105"/>
        <label>2</label>
    </ligand>
</feature>
<comment type="subcellular location">
    <subcellularLocation>
        <location evidence="1 14">Nucleus</location>
    </subcellularLocation>
</comment>
<feature type="binding site" evidence="12">
    <location>
        <position position="320"/>
    </location>
    <ligand>
        <name>Zn(2+)</name>
        <dbReference type="ChEBI" id="CHEBI:29105"/>
        <label>1</label>
    </ligand>
</feature>
<feature type="site" description="Histone H3K4me3 binding" evidence="11">
    <location>
        <position position="310"/>
    </location>
</feature>
<feature type="binding site" evidence="12">
    <location>
        <position position="336"/>
    </location>
    <ligand>
        <name>Zn(2+)</name>
        <dbReference type="ChEBI" id="CHEBI:29105"/>
        <label>2</label>
    </ligand>
</feature>
<dbReference type="Gene3D" id="6.10.140.1740">
    <property type="match status" value="1"/>
</dbReference>
<dbReference type="EMBL" id="CP143790">
    <property type="protein sequence ID" value="WVN90598.1"/>
    <property type="molecule type" value="Genomic_DNA"/>
</dbReference>
<dbReference type="SMART" id="SM00249">
    <property type="entry name" value="PHD"/>
    <property type="match status" value="1"/>
</dbReference>
<feature type="binding site" evidence="12">
    <location>
        <position position="339"/>
    </location>
    <ligand>
        <name>Zn(2+)</name>
        <dbReference type="ChEBI" id="CHEBI:29105"/>
        <label>2</label>
    </ligand>
</feature>
<feature type="site" description="Histone H3K4me3 binding" evidence="11">
    <location>
        <position position="306"/>
    </location>
</feature>
<evidence type="ECO:0000256" key="1">
    <source>
        <dbReference type="ARBA" id="ARBA00004123"/>
    </source>
</evidence>
<dbReference type="PANTHER" id="PTHR10333:SF103">
    <property type="entry name" value="INHIBITOR OF GROWTH PROTEIN 3"/>
    <property type="match status" value="1"/>
</dbReference>
<dbReference type="Gene3D" id="3.30.40.10">
    <property type="entry name" value="Zinc/RING finger domain, C3HC4 (zinc finger)"/>
    <property type="match status" value="1"/>
</dbReference>
<evidence type="ECO:0000256" key="8">
    <source>
        <dbReference type="ARBA" id="ARBA00023015"/>
    </source>
</evidence>
<keyword evidence="10 14" id="KW-0539">Nucleus</keyword>
<keyword evidence="8" id="KW-0805">Transcription regulation</keyword>
<feature type="compositionally biased region" description="Pro residues" evidence="15">
    <location>
        <begin position="210"/>
        <end position="219"/>
    </location>
</feature>
<keyword evidence="4 12" id="KW-0479">Metal-binding</keyword>
<feature type="binding site" evidence="12">
    <location>
        <position position="314"/>
    </location>
    <ligand>
        <name>Zn(2+)</name>
        <dbReference type="ChEBI" id="CHEBI:29105"/>
        <label>2</label>
    </ligand>
</feature>
<accession>A0AAJ8M3V4</accession>
<dbReference type="InterPro" id="IPR011011">
    <property type="entry name" value="Znf_FYVE_PHD"/>
</dbReference>
<dbReference type="InterPro" id="IPR001965">
    <property type="entry name" value="Znf_PHD"/>
</dbReference>
<keyword evidence="3" id="KW-0341">Growth regulation</keyword>
<dbReference type="PROSITE" id="PS50016">
    <property type="entry name" value="ZF_PHD_2"/>
    <property type="match status" value="1"/>
</dbReference>
<feature type="region of interest" description="Disordered" evidence="15">
    <location>
        <begin position="205"/>
        <end position="286"/>
    </location>
</feature>
<proteinExistence type="inferred from homology"/>
<evidence type="ECO:0000259" key="16">
    <source>
        <dbReference type="PROSITE" id="PS50016"/>
    </source>
</evidence>
<feature type="compositionally biased region" description="Acidic residues" evidence="15">
    <location>
        <begin position="261"/>
        <end position="286"/>
    </location>
</feature>
<evidence type="ECO:0000256" key="6">
    <source>
        <dbReference type="ARBA" id="ARBA00022833"/>
    </source>
</evidence>
<keyword evidence="5 13" id="KW-0863">Zinc-finger</keyword>
<reference evidence="17" key="2">
    <citation type="journal article" date="2022" name="Elife">
        <title>Obligate sexual reproduction of a homothallic fungus closely related to the Cryptococcus pathogenic species complex.</title>
        <authorList>
            <person name="Passer A.R."/>
            <person name="Clancey S.A."/>
            <person name="Shea T."/>
            <person name="David-Palma M."/>
            <person name="Averette A.F."/>
            <person name="Boekhout T."/>
            <person name="Porcel B.M."/>
            <person name="Nowrousian M."/>
            <person name="Cuomo C.A."/>
            <person name="Sun S."/>
            <person name="Heitman J."/>
            <person name="Coelho M.A."/>
        </authorList>
    </citation>
    <scope>NUCLEOTIDE SEQUENCE</scope>
    <source>
        <strain evidence="17">CBS 7841</strain>
    </source>
</reference>
<name>A0AAJ8M3V4_9TREE</name>
<dbReference type="GO" id="GO:0008270">
    <property type="term" value="F:zinc ion binding"/>
    <property type="evidence" value="ECO:0007669"/>
    <property type="project" value="UniProtKB-KW"/>
</dbReference>
<evidence type="ECO:0000313" key="18">
    <source>
        <dbReference type="Proteomes" id="UP000094043"/>
    </source>
</evidence>
<comment type="domain">
    <text evidence="14">The PHD-type zinc finger mediates the binding to H3K4me3.</text>
</comment>
<protein>
    <recommendedName>
        <fullName evidence="14">Chromatin modification-related protein</fullName>
    </recommendedName>
</protein>
<dbReference type="GO" id="GO:0006325">
    <property type="term" value="P:chromatin organization"/>
    <property type="evidence" value="ECO:0007669"/>
    <property type="project" value="UniProtKB-KW"/>
</dbReference>
<evidence type="ECO:0000256" key="12">
    <source>
        <dbReference type="PIRSR" id="PIRSR628651-51"/>
    </source>
</evidence>
<evidence type="ECO:0000256" key="10">
    <source>
        <dbReference type="ARBA" id="ARBA00023242"/>
    </source>
</evidence>
<evidence type="ECO:0000256" key="9">
    <source>
        <dbReference type="ARBA" id="ARBA00023163"/>
    </source>
</evidence>
<comment type="function">
    <text evidence="14">Component of an histone acetyltransferase complex.</text>
</comment>
<sequence length="357" mass="39123">MALPSSIHSHPHFNAEEAAHVVTGLVSNLENLPGEVTFLLEEIREKDIRISQLVQRINSRHMSLTKTARSLTSLPPSTATFPLPLPPGAPLPTSHLSLKDQQSLTKIQTEWSLVLSLQDDKVKLAERLDRIVCRAKERVRYQWTKVGGIDVEELDKTGASGNMADLGSEDIILPSTGLGSGFDSRPVKKRRPNALPIQFSSLKAVHPSISMPPPPPPSRPSLSARSSHSAIPTAQSQGYSVDPGYAGGSRHRSSRQVSLASEEDDEEDAEGEPDEGDIDMVDGGDAEGEADESIYCICQQRSYGEMIGCDNDGCKFEWFHVKCVDISGPLPETWYCPDCVSKYGYSNDKSNKKSRKR</sequence>